<feature type="domain" description="Gamma tubulin complex component protein N-terminal" evidence="8">
    <location>
        <begin position="39"/>
        <end position="458"/>
    </location>
</feature>
<dbReference type="GO" id="GO:0007020">
    <property type="term" value="P:microtubule nucleation"/>
    <property type="evidence" value="ECO:0000318"/>
    <property type="project" value="GO_Central"/>
</dbReference>
<evidence type="ECO:0000256" key="6">
    <source>
        <dbReference type="SAM" id="MobiDB-lite"/>
    </source>
</evidence>
<dbReference type="GO" id="GO:0005874">
    <property type="term" value="C:microtubule"/>
    <property type="evidence" value="ECO:0007669"/>
    <property type="project" value="UniProtKB-KW"/>
</dbReference>
<feature type="domain" description="Gamma tubulin complex component C-terminal" evidence="7">
    <location>
        <begin position="1072"/>
        <end position="1396"/>
    </location>
</feature>
<dbReference type="Gramene" id="Mp7g01290.1">
    <property type="protein sequence ID" value="Mp7g01290.1.cds"/>
    <property type="gene ID" value="Mp7g01290"/>
</dbReference>
<dbReference type="GO" id="GO:0051225">
    <property type="term" value="P:spindle assembly"/>
    <property type="evidence" value="ECO:0000318"/>
    <property type="project" value="GO_Central"/>
</dbReference>
<dbReference type="InterPro" id="IPR042241">
    <property type="entry name" value="GCP_C_sf"/>
</dbReference>
<gene>
    <name evidence="9" type="ORF">MARPO_0099s0003</name>
</gene>
<dbReference type="GO" id="GO:0051321">
    <property type="term" value="P:meiotic cell cycle"/>
    <property type="evidence" value="ECO:0000318"/>
    <property type="project" value="GO_Central"/>
</dbReference>
<evidence type="ECO:0008006" key="11">
    <source>
        <dbReference type="Google" id="ProtNLM"/>
    </source>
</evidence>
<evidence type="ECO:0000259" key="7">
    <source>
        <dbReference type="Pfam" id="PF04130"/>
    </source>
</evidence>
<dbReference type="Gramene" id="Mp7g01290.2">
    <property type="protein sequence ID" value="Mp7g01290.2.cds"/>
    <property type="gene ID" value="Mp7g01290"/>
</dbReference>
<proteinExistence type="inferred from homology"/>
<feature type="region of interest" description="Disordered" evidence="6">
    <location>
        <begin position="901"/>
        <end position="936"/>
    </location>
</feature>
<feature type="region of interest" description="Disordered" evidence="6">
    <location>
        <begin position="861"/>
        <end position="882"/>
    </location>
</feature>
<feature type="compositionally biased region" description="Polar residues" evidence="6">
    <location>
        <begin position="901"/>
        <end position="913"/>
    </location>
</feature>
<keyword evidence="3" id="KW-0963">Cytoplasm</keyword>
<feature type="compositionally biased region" description="Basic residues" evidence="6">
    <location>
        <begin position="133"/>
        <end position="145"/>
    </location>
</feature>
<dbReference type="Gene3D" id="1.20.120.1900">
    <property type="entry name" value="Gamma-tubulin complex, C-terminal domain"/>
    <property type="match status" value="1"/>
</dbReference>
<protein>
    <recommendedName>
        <fullName evidence="11">Gamma-tubulin complex component</fullName>
    </recommendedName>
</protein>
<dbReference type="GO" id="GO:0000930">
    <property type="term" value="C:gamma-tubulin complex"/>
    <property type="evidence" value="ECO:0000318"/>
    <property type="project" value="GO_Central"/>
</dbReference>
<dbReference type="InterPro" id="IPR007259">
    <property type="entry name" value="GCP"/>
</dbReference>
<evidence type="ECO:0000313" key="10">
    <source>
        <dbReference type="Proteomes" id="UP000244005"/>
    </source>
</evidence>
<dbReference type="PANTHER" id="PTHR19302">
    <property type="entry name" value="GAMMA TUBULIN COMPLEX PROTEIN"/>
    <property type="match status" value="1"/>
</dbReference>
<feature type="compositionally biased region" description="Basic and acidic residues" evidence="6">
    <location>
        <begin position="122"/>
        <end position="132"/>
    </location>
</feature>
<dbReference type="InterPro" id="IPR041470">
    <property type="entry name" value="GCP_N"/>
</dbReference>
<feature type="region of interest" description="Disordered" evidence="6">
    <location>
        <begin position="295"/>
        <end position="315"/>
    </location>
</feature>
<dbReference type="GO" id="GO:0000922">
    <property type="term" value="C:spindle pole"/>
    <property type="evidence" value="ECO:0007669"/>
    <property type="project" value="InterPro"/>
</dbReference>
<dbReference type="OMA" id="AMYKSMI"/>
<evidence type="ECO:0000256" key="1">
    <source>
        <dbReference type="ARBA" id="ARBA00004245"/>
    </source>
</evidence>
<dbReference type="GO" id="GO:0000278">
    <property type="term" value="P:mitotic cell cycle"/>
    <property type="evidence" value="ECO:0000318"/>
    <property type="project" value="GO_Central"/>
</dbReference>
<keyword evidence="4" id="KW-0493">Microtubule</keyword>
<dbReference type="PANTHER" id="PTHR19302:SF70">
    <property type="entry name" value="GAMMA-TUBULIN COMPLEX COMPONENT 6"/>
    <property type="match status" value="1"/>
</dbReference>
<dbReference type="Pfam" id="PF17681">
    <property type="entry name" value="GCP_N_terminal"/>
    <property type="match status" value="1"/>
</dbReference>
<feature type="compositionally biased region" description="Basic and acidic residues" evidence="6">
    <location>
        <begin position="547"/>
        <end position="562"/>
    </location>
</feature>
<dbReference type="Pfam" id="PF04130">
    <property type="entry name" value="GCP_C_terminal"/>
    <property type="match status" value="1"/>
</dbReference>
<comment type="subcellular location">
    <subcellularLocation>
        <location evidence="1">Cytoplasm</location>
        <location evidence="1">Cytoskeleton</location>
    </subcellularLocation>
</comment>
<dbReference type="EMBL" id="KZ772771">
    <property type="protein sequence ID" value="PTQ32362.1"/>
    <property type="molecule type" value="Genomic_DNA"/>
</dbReference>
<evidence type="ECO:0000313" key="9">
    <source>
        <dbReference type="EMBL" id="PTQ32362.1"/>
    </source>
</evidence>
<evidence type="ECO:0000256" key="4">
    <source>
        <dbReference type="ARBA" id="ARBA00022701"/>
    </source>
</evidence>
<reference evidence="10" key="1">
    <citation type="journal article" date="2017" name="Cell">
        <title>Insights into land plant evolution garnered from the Marchantia polymorpha genome.</title>
        <authorList>
            <person name="Bowman J.L."/>
            <person name="Kohchi T."/>
            <person name="Yamato K.T."/>
            <person name="Jenkins J."/>
            <person name="Shu S."/>
            <person name="Ishizaki K."/>
            <person name="Yamaoka S."/>
            <person name="Nishihama R."/>
            <person name="Nakamura Y."/>
            <person name="Berger F."/>
            <person name="Adam C."/>
            <person name="Aki S.S."/>
            <person name="Althoff F."/>
            <person name="Araki T."/>
            <person name="Arteaga-Vazquez M.A."/>
            <person name="Balasubrmanian S."/>
            <person name="Barry K."/>
            <person name="Bauer D."/>
            <person name="Boehm C.R."/>
            <person name="Briginshaw L."/>
            <person name="Caballero-Perez J."/>
            <person name="Catarino B."/>
            <person name="Chen F."/>
            <person name="Chiyoda S."/>
            <person name="Chovatia M."/>
            <person name="Davies K.M."/>
            <person name="Delmans M."/>
            <person name="Demura T."/>
            <person name="Dierschke T."/>
            <person name="Dolan L."/>
            <person name="Dorantes-Acosta A.E."/>
            <person name="Eklund D.M."/>
            <person name="Florent S.N."/>
            <person name="Flores-Sandoval E."/>
            <person name="Fujiyama A."/>
            <person name="Fukuzawa H."/>
            <person name="Galik B."/>
            <person name="Grimanelli D."/>
            <person name="Grimwood J."/>
            <person name="Grossniklaus U."/>
            <person name="Hamada T."/>
            <person name="Haseloff J."/>
            <person name="Hetherington A.J."/>
            <person name="Higo A."/>
            <person name="Hirakawa Y."/>
            <person name="Hundley H.N."/>
            <person name="Ikeda Y."/>
            <person name="Inoue K."/>
            <person name="Inoue S.I."/>
            <person name="Ishida S."/>
            <person name="Jia Q."/>
            <person name="Kakita M."/>
            <person name="Kanazawa T."/>
            <person name="Kawai Y."/>
            <person name="Kawashima T."/>
            <person name="Kennedy M."/>
            <person name="Kinose K."/>
            <person name="Kinoshita T."/>
            <person name="Kohara Y."/>
            <person name="Koide E."/>
            <person name="Komatsu K."/>
            <person name="Kopischke S."/>
            <person name="Kubo M."/>
            <person name="Kyozuka J."/>
            <person name="Lagercrantz U."/>
            <person name="Lin S.S."/>
            <person name="Lindquist E."/>
            <person name="Lipzen A.M."/>
            <person name="Lu C.W."/>
            <person name="De Luna E."/>
            <person name="Martienssen R.A."/>
            <person name="Minamino N."/>
            <person name="Mizutani M."/>
            <person name="Mizutani M."/>
            <person name="Mochizuki N."/>
            <person name="Monte I."/>
            <person name="Mosher R."/>
            <person name="Nagasaki H."/>
            <person name="Nakagami H."/>
            <person name="Naramoto S."/>
            <person name="Nishitani K."/>
            <person name="Ohtani M."/>
            <person name="Okamoto T."/>
            <person name="Okumura M."/>
            <person name="Phillips J."/>
            <person name="Pollak B."/>
            <person name="Reinders A."/>
            <person name="Rovekamp M."/>
            <person name="Sano R."/>
            <person name="Sawa S."/>
            <person name="Schmid M.W."/>
            <person name="Shirakawa M."/>
            <person name="Solano R."/>
            <person name="Spunde A."/>
            <person name="Suetsugu N."/>
            <person name="Sugano S."/>
            <person name="Sugiyama A."/>
            <person name="Sun R."/>
            <person name="Suzuki Y."/>
            <person name="Takenaka M."/>
            <person name="Takezawa D."/>
            <person name="Tomogane H."/>
            <person name="Tsuzuki M."/>
            <person name="Ueda T."/>
            <person name="Umeda M."/>
            <person name="Ward J.M."/>
            <person name="Watanabe Y."/>
            <person name="Yazaki K."/>
            <person name="Yokoyama R."/>
            <person name="Yoshitake Y."/>
            <person name="Yotsui I."/>
            <person name="Zachgo S."/>
            <person name="Schmutz J."/>
        </authorList>
    </citation>
    <scope>NUCLEOTIDE SEQUENCE [LARGE SCALE GENOMIC DNA]</scope>
    <source>
        <strain evidence="10">Tak-1</strain>
    </source>
</reference>
<dbReference type="EMBL" id="KZ772771">
    <property type="protein sequence ID" value="PTQ32363.1"/>
    <property type="molecule type" value="Genomic_DNA"/>
</dbReference>
<reference evidence="9" key="2">
    <citation type="submission" date="2017-12" db="EMBL/GenBank/DDBJ databases">
        <title>WGS assembly of Marchantia polymorpha.</title>
        <authorList>
            <person name="Bowman J.L."/>
            <person name="Kohchi T."/>
            <person name="Yamato K.T."/>
            <person name="Jenkins J."/>
            <person name="Shu S."/>
            <person name="Ishizaki K."/>
            <person name="Yamaoka S."/>
            <person name="Nishihama R."/>
            <person name="Nakamura Y."/>
            <person name="Berger F."/>
            <person name="Adam C."/>
            <person name="Aki S.S."/>
            <person name="Althoff F."/>
            <person name="Araki T."/>
            <person name="Arteaga-Vazquez M.A."/>
            <person name="Balasubrmanian S."/>
            <person name="Bauer D."/>
            <person name="Boehm C.R."/>
            <person name="Briginshaw L."/>
            <person name="Caballero-Perez J."/>
            <person name="Catarino B."/>
            <person name="Chen F."/>
            <person name="Chiyoda S."/>
            <person name="Chovatia M."/>
            <person name="Davies K.M."/>
            <person name="Delmans M."/>
            <person name="Demura T."/>
            <person name="Dierschke T."/>
            <person name="Dolan L."/>
            <person name="Dorantes-Acosta A.E."/>
            <person name="Eklund D.M."/>
            <person name="Florent S.N."/>
            <person name="Flores-Sandoval E."/>
            <person name="Fujiyama A."/>
            <person name="Fukuzawa H."/>
            <person name="Galik B."/>
            <person name="Grimanelli D."/>
            <person name="Grimwood J."/>
            <person name="Grossniklaus U."/>
            <person name="Hamada T."/>
            <person name="Haseloff J."/>
            <person name="Hetherington A.J."/>
            <person name="Higo A."/>
            <person name="Hirakawa Y."/>
            <person name="Hundley H.N."/>
            <person name="Ikeda Y."/>
            <person name="Inoue K."/>
            <person name="Inoue S."/>
            <person name="Ishida S."/>
            <person name="Jia Q."/>
            <person name="Kakita M."/>
            <person name="Kanazawa T."/>
            <person name="Kawai Y."/>
            <person name="Kawashima T."/>
            <person name="Kennedy M."/>
            <person name="Kinose K."/>
            <person name="Kinoshita T."/>
            <person name="Kohara Y."/>
            <person name="Koide E."/>
            <person name="Komatsu K."/>
            <person name="Kopischke S."/>
            <person name="Kubo M."/>
            <person name="Kyozuka J."/>
            <person name="Lagercrantz U."/>
            <person name="Lin S.S."/>
            <person name="Lindquist E."/>
            <person name="Lipzen A.M."/>
            <person name="Lu C."/>
            <person name="Luna E.D."/>
            <person name="Martienssen R.A."/>
            <person name="Minamino N."/>
            <person name="Mizutani M."/>
            <person name="Mizutani M."/>
            <person name="Mochizuki N."/>
            <person name="Monte I."/>
            <person name="Mosher R."/>
            <person name="Nagasaki H."/>
            <person name="Nakagami H."/>
            <person name="Naramoto S."/>
            <person name="Nishitani K."/>
            <person name="Ohtani M."/>
            <person name="Okamoto T."/>
            <person name="Okumura M."/>
            <person name="Phillips J."/>
            <person name="Pollak B."/>
            <person name="Reinders A."/>
            <person name="Roevekamp M."/>
            <person name="Sano R."/>
            <person name="Sawa S."/>
            <person name="Schmid M.W."/>
            <person name="Shirakawa M."/>
            <person name="Solano R."/>
            <person name="Spunde A."/>
            <person name="Suetsugu N."/>
            <person name="Sugano S."/>
            <person name="Sugiyama A."/>
            <person name="Sun R."/>
            <person name="Suzuki Y."/>
            <person name="Takenaka M."/>
            <person name="Takezawa D."/>
            <person name="Tomogane H."/>
            <person name="Tsuzuki M."/>
            <person name="Ueda T."/>
            <person name="Umeda M."/>
            <person name="Ward J.M."/>
            <person name="Watanabe Y."/>
            <person name="Yazaki K."/>
            <person name="Yokoyama R."/>
            <person name="Yoshitake Y."/>
            <person name="Yotsui I."/>
            <person name="Zachgo S."/>
            <person name="Schmutz J."/>
        </authorList>
    </citation>
    <scope>NUCLEOTIDE SEQUENCE [LARGE SCALE GENOMIC DNA]</scope>
    <source>
        <strain evidence="9">Tak-1</strain>
    </source>
</reference>
<accession>A0A2R6WES7</accession>
<keyword evidence="10" id="KW-1185">Reference proteome</keyword>
<evidence type="ECO:0000256" key="2">
    <source>
        <dbReference type="ARBA" id="ARBA00010337"/>
    </source>
</evidence>
<comment type="similarity">
    <text evidence="2">Belongs to the TUBGCP family.</text>
</comment>
<evidence type="ECO:0000259" key="8">
    <source>
        <dbReference type="Pfam" id="PF17681"/>
    </source>
</evidence>
<feature type="region of interest" description="Disordered" evidence="6">
    <location>
        <begin position="526"/>
        <end position="599"/>
    </location>
</feature>
<feature type="region of interest" description="Disordered" evidence="6">
    <location>
        <begin position="122"/>
        <end position="176"/>
    </location>
</feature>
<keyword evidence="5" id="KW-0206">Cytoskeleton</keyword>
<evidence type="ECO:0000256" key="3">
    <source>
        <dbReference type="ARBA" id="ARBA00022490"/>
    </source>
</evidence>
<sequence>MCREKVVTVVMTSSKDSSDKAVEAVRSTNDGFEDESDVVRDSLYALQGLPSAVRKLERLARSYNATSADKSSQNLTTLWTRSVTATALGKVLSLVVRAGHLRRQLDAFVNFFLDGRHDDWGHSEDNPRWESKSKKKKKKKKKKNSLKNGPSDVDKEENGGLEGVGQAKSGSGTSNPDVLSSRCLVNQAFAAAVKTVLRGHSAALNTLAASVTLRRLQDTSEHGFRAAHLRDQDPGPVIGYGCRDITLLEFYLHTRELRVQLQALAYICLRRNGKTFSGNVVGDDDYLEKWSEAKTKEKHHETGNSIRSQSDHARRDHTSTTSFEYFPRGAALLTYLYEQLMEVDPLHMELLRFLFERAYQPYSVFIRSWIYQAAVKDPFCEFVIEQGDFNRGSSTINARGMRNFSVQPTDLKLREGVSVPRFLEDVRIPLIRAGQQLQVLMKLAETCELAQQIGKTTNPSELFEGLDISPDSLAGDRKNSVDLPALVYSKMQLEETVNQRENNRKVLNEQFDNLFTELAARRLQMENKSPCSSAADKPPISSVTTNVDDKQLSADTGSESRQEAASPSLTIFPGGEENSGGAVDGSTGILKRTSGIGVGDEEIAPVMENHPESSSPDIMGIDITEPLDSTLEEVVPSEEKSAWYPTNGNDEFKELSAVKNGFCGPVESEHKMMDKVEIYEPFQVSNFQIFEPAKVAGVSQSPESQKLHVPSLISDHQRGASWPLWGLPTNPFLMPATVNDFTPHFYAYTSFAGTFHPWDVTTKLSRAGLNSTQTSALEESARKQAEISVEPTWFTSLELALKDQLFEGLNAHLLLLEWDKADHVSECDFGPLDSSKQSGNGWNTQLLVELDGRLTDPLNFSSSLHSDSETTADLTSPSGSSFLDQDILKKSSEKTQYIGTLESKANSNQGSDSTGKRTCKIQPVSELSEESPHGEFSKDIDLLGTSIEESELLNQELGSSENGAGLVALASEVSALRRSIERHQQYDLESQEGEGVVYEAFKWQQYLRFSESPFESAVQHCSDSAANQDVLASGEEIPLSVVVSKCVIQEILSQYESVSTLTVRLFHEGLCLQDHYHALRRYFFMERGDWADYFIAALCQNRWGPSGHQLRQMEVQGMLEAALQKSSCEGEEYAERLLVCFQAREPSSSAASAQGSTKISVAPFVDCSRLDAFDFISLEYRIDWPLTLVLTSHSLQLYNVIFSFLMRIKLAVYALADIWRRLQGLDKSFHKVRHSPQYQQQRNRFRTLQQLRQQIYHLVTTVQRYVESKLLYVVWSKFLNDIQLEVNDMQDLNALHCAYLEGAINECFLSPNTQGVKGCIDTIMQCVLDFLSHLKGASKSAGDDELIDDHLFAQVCQVNKVFQSSLQLLNIYHLKQEPQYRTNLSDLWMILDFNGFVTNAFFSD</sequence>
<name>A0A2R6WES7_MARPO</name>
<dbReference type="GO" id="GO:0031122">
    <property type="term" value="P:cytoplasmic microtubule organization"/>
    <property type="evidence" value="ECO:0000318"/>
    <property type="project" value="GO_Central"/>
</dbReference>
<organism evidence="9 10">
    <name type="scientific">Marchantia polymorpha</name>
    <name type="common">Common liverwort</name>
    <name type="synonym">Marchantia aquatica</name>
    <dbReference type="NCBI Taxonomy" id="3197"/>
    <lineage>
        <taxon>Eukaryota</taxon>
        <taxon>Viridiplantae</taxon>
        <taxon>Streptophyta</taxon>
        <taxon>Embryophyta</taxon>
        <taxon>Marchantiophyta</taxon>
        <taxon>Marchantiopsida</taxon>
        <taxon>Marchantiidae</taxon>
        <taxon>Marchantiales</taxon>
        <taxon>Marchantiaceae</taxon>
        <taxon>Marchantia</taxon>
    </lineage>
</organism>
<dbReference type="OrthoDB" id="775571at2759"/>
<evidence type="ECO:0000256" key="5">
    <source>
        <dbReference type="ARBA" id="ARBA00023212"/>
    </source>
</evidence>
<dbReference type="InterPro" id="IPR040457">
    <property type="entry name" value="GCP_C"/>
</dbReference>
<dbReference type="Proteomes" id="UP000244005">
    <property type="component" value="Unassembled WGS sequence"/>
</dbReference>
<dbReference type="GO" id="GO:0043015">
    <property type="term" value="F:gamma-tubulin binding"/>
    <property type="evidence" value="ECO:0000318"/>
    <property type="project" value="GO_Central"/>
</dbReference>